<keyword evidence="6 8" id="KW-0408">Iron</keyword>
<dbReference type="InterPro" id="IPR016435">
    <property type="entry name" value="DPH1/DPH2"/>
</dbReference>
<comment type="pathway">
    <text evidence="2 8">Protein modification; peptidyl-diphthamide biosynthesis.</text>
</comment>
<evidence type="ECO:0000256" key="2">
    <source>
        <dbReference type="ARBA" id="ARBA00005156"/>
    </source>
</evidence>
<organism evidence="9 10">
    <name type="scientific">Acrobeloides nanus</name>
    <dbReference type="NCBI Taxonomy" id="290746"/>
    <lineage>
        <taxon>Eukaryota</taxon>
        <taxon>Metazoa</taxon>
        <taxon>Ecdysozoa</taxon>
        <taxon>Nematoda</taxon>
        <taxon>Chromadorea</taxon>
        <taxon>Rhabditida</taxon>
        <taxon>Tylenchina</taxon>
        <taxon>Cephalobomorpha</taxon>
        <taxon>Cephaloboidea</taxon>
        <taxon>Cephalobidae</taxon>
        <taxon>Acrobeloides</taxon>
    </lineage>
</organism>
<dbReference type="Gene3D" id="3.40.50.11860">
    <property type="entry name" value="Diphthamide synthesis DPH1/DPH2 domain 3"/>
    <property type="match status" value="1"/>
</dbReference>
<keyword evidence="9" id="KW-1185">Reference proteome</keyword>
<evidence type="ECO:0000256" key="7">
    <source>
        <dbReference type="ARBA" id="ARBA00023014"/>
    </source>
</evidence>
<dbReference type="GO" id="GO:0090560">
    <property type="term" value="F:2-(3-amino-3-carboxypropyl)histidine synthase activity"/>
    <property type="evidence" value="ECO:0007669"/>
    <property type="project" value="InterPro"/>
</dbReference>
<evidence type="ECO:0000256" key="6">
    <source>
        <dbReference type="ARBA" id="ARBA00023004"/>
    </source>
</evidence>
<evidence type="ECO:0000313" key="10">
    <source>
        <dbReference type="WBParaSite" id="ACRNAN_Path_942.g3623.t1"/>
    </source>
</evidence>
<dbReference type="NCBIfam" id="TIGR00322">
    <property type="entry name" value="diphth2_R"/>
    <property type="match status" value="1"/>
</dbReference>
<sequence>MATSAFYSSDHVLDHFDEKDKGETLKFESFSEVCSFFEVDRCIKWIKENCFKRTALQLPDLFLNTAYDIALYLEKETSARIYLLADTSYRNCCVDDIAAEHAKCDSLIHFGEACLSAPSSRLPILYAFGQQPIDLDHFSATLNSQLQDEEIKKYNEFVFLYEANIASCSTNMSLICRSLLSPDSRLYEATVLEEPSDENLVHGVHLGRKISMDIEMAKNPVLIFVGAANSPLLTLWLMTYVKFETILSYCPQSKNMCKIRSSSHQKLKKRLFLIEKVRDANTIGLVVAATGVKGFQDAIARVRQLCKNSHKRLYVLSIGKINEAKLSNFASDIDVFVLLSCPFGIVLDSSDFYKPVVSLFEAEIALNPDKTWYTGDGWTSEFGDFINDTIGESKDDEVDMSLISGKIRATTIENGETSDKNKQVIEYTAGDYFNNRSWKGLEDDQSIEADLSLQPGRKGIPISYDYQS</sequence>
<dbReference type="GO" id="GO:0051536">
    <property type="term" value="F:iron-sulfur cluster binding"/>
    <property type="evidence" value="ECO:0007669"/>
    <property type="project" value="UniProtKB-KW"/>
</dbReference>
<dbReference type="InterPro" id="IPR010014">
    <property type="entry name" value="DHP2"/>
</dbReference>
<dbReference type="Gene3D" id="3.40.50.11840">
    <property type="entry name" value="Diphthamide synthesis DPH1/DPH2 domain 1"/>
    <property type="match status" value="1"/>
</dbReference>
<protein>
    <recommendedName>
        <fullName evidence="4 8">2-(3-amino-3-carboxypropyl)histidine synthase subunit 2</fullName>
    </recommendedName>
</protein>
<evidence type="ECO:0000256" key="3">
    <source>
        <dbReference type="ARBA" id="ARBA00006179"/>
    </source>
</evidence>
<dbReference type="GO" id="GO:0046872">
    <property type="term" value="F:metal ion binding"/>
    <property type="evidence" value="ECO:0007669"/>
    <property type="project" value="UniProtKB-KW"/>
</dbReference>
<dbReference type="PANTHER" id="PTHR10762">
    <property type="entry name" value="DIPHTHAMIDE BIOSYNTHESIS PROTEIN"/>
    <property type="match status" value="1"/>
</dbReference>
<comment type="cofactor">
    <cofactor evidence="1">
        <name>[4Fe-4S] cluster</name>
        <dbReference type="ChEBI" id="CHEBI:49883"/>
    </cofactor>
</comment>
<name>A0A914CF65_9BILA</name>
<dbReference type="SFLD" id="SFLDG01121">
    <property type="entry name" value="Diphthamide_biosynthesis"/>
    <property type="match status" value="1"/>
</dbReference>
<dbReference type="NCBIfam" id="TIGR00272">
    <property type="entry name" value="DPH2"/>
    <property type="match status" value="1"/>
</dbReference>
<dbReference type="InterPro" id="IPR042265">
    <property type="entry name" value="DPH1/DPH2_3"/>
</dbReference>
<evidence type="ECO:0000256" key="8">
    <source>
        <dbReference type="RuleBase" id="RU364133"/>
    </source>
</evidence>
<evidence type="ECO:0000256" key="4">
    <source>
        <dbReference type="ARBA" id="ARBA00021914"/>
    </source>
</evidence>
<dbReference type="InterPro" id="IPR042263">
    <property type="entry name" value="DPH1/DPH2_1"/>
</dbReference>
<dbReference type="GO" id="GO:0017183">
    <property type="term" value="P:protein histidyl modification to diphthamide"/>
    <property type="evidence" value="ECO:0007669"/>
    <property type="project" value="InterPro"/>
</dbReference>
<keyword evidence="7 8" id="KW-0411">Iron-sulfur</keyword>
<comment type="function">
    <text evidence="8">Required for the first step of diphthamide biosynthesis, a post-translational modification of histidine which occurs in elongation factor 2. DPH1 and DPH2 transfer a 3-amino-3-carboxypropyl (ACP) group from S-adenosyl-L-methionine (SAM) to a histidine residue, the reaction is assisted by a reduction system comprising DPH3 and a NADH-dependent reductase. Facilitates the reduction of the catalytic iron-sulfur cluster found in the DPH1 subunit.</text>
</comment>
<evidence type="ECO:0000256" key="5">
    <source>
        <dbReference type="ARBA" id="ARBA00022723"/>
    </source>
</evidence>
<dbReference type="Proteomes" id="UP000887540">
    <property type="component" value="Unplaced"/>
</dbReference>
<evidence type="ECO:0000313" key="9">
    <source>
        <dbReference type="Proteomes" id="UP000887540"/>
    </source>
</evidence>
<dbReference type="FunFam" id="3.40.50.11860:FF:000001">
    <property type="entry name" value="2-(3-amino-3-carboxypropyl)histidine synthase subunit 2"/>
    <property type="match status" value="1"/>
</dbReference>
<accession>A0A914CF65</accession>
<proteinExistence type="inferred from homology"/>
<dbReference type="SFLD" id="SFLDS00032">
    <property type="entry name" value="Radical_SAM_3-amino-3-carboxyp"/>
    <property type="match status" value="1"/>
</dbReference>
<evidence type="ECO:0000256" key="1">
    <source>
        <dbReference type="ARBA" id="ARBA00001966"/>
    </source>
</evidence>
<dbReference type="PANTHER" id="PTHR10762:SF2">
    <property type="entry name" value="2-(3-AMINO-3-CARBOXYPROPYL)HISTIDINE SYNTHASE SUBUNIT 2"/>
    <property type="match status" value="1"/>
</dbReference>
<reference evidence="10" key="1">
    <citation type="submission" date="2022-11" db="UniProtKB">
        <authorList>
            <consortium name="WormBaseParasite"/>
        </authorList>
    </citation>
    <scope>IDENTIFICATION</scope>
</reference>
<dbReference type="AlphaFoldDB" id="A0A914CF65"/>
<dbReference type="WBParaSite" id="ACRNAN_Path_942.g3623.t1">
    <property type="protein sequence ID" value="ACRNAN_Path_942.g3623.t1"/>
    <property type="gene ID" value="ACRNAN_Path_942.g3623"/>
</dbReference>
<comment type="similarity">
    <text evidence="3 8">Belongs to the DPH1/DPH2 family. DPH2 subfamily.</text>
</comment>
<keyword evidence="5 8" id="KW-0479">Metal-binding</keyword>
<dbReference type="Pfam" id="PF01866">
    <property type="entry name" value="Diphthamide_syn"/>
    <property type="match status" value="1"/>
</dbReference>